<dbReference type="Proteomes" id="UP000603453">
    <property type="component" value="Unassembled WGS sequence"/>
</dbReference>
<feature type="coiled-coil region" evidence="1">
    <location>
        <begin position="94"/>
        <end position="128"/>
    </location>
</feature>
<protein>
    <recommendedName>
        <fullName evidence="5">Peroxin-3</fullName>
    </recommendedName>
</protein>
<accession>A0A8H7QVU9</accession>
<feature type="region of interest" description="Disordered" evidence="2">
    <location>
        <begin position="138"/>
        <end position="157"/>
    </location>
</feature>
<keyword evidence="1" id="KW-0175">Coiled coil</keyword>
<feature type="compositionally biased region" description="Basic and acidic residues" evidence="2">
    <location>
        <begin position="138"/>
        <end position="153"/>
    </location>
</feature>
<dbReference type="EMBL" id="JAEPRD010000093">
    <property type="protein sequence ID" value="KAG2199668.1"/>
    <property type="molecule type" value="Genomic_DNA"/>
</dbReference>
<reference evidence="3" key="1">
    <citation type="submission" date="2020-12" db="EMBL/GenBank/DDBJ databases">
        <title>Metabolic potential, ecology and presence of endohyphal bacteria is reflected in genomic diversity of Mucoromycotina.</title>
        <authorList>
            <person name="Muszewska A."/>
            <person name="Okrasinska A."/>
            <person name="Steczkiewicz K."/>
            <person name="Drgas O."/>
            <person name="Orlowska M."/>
            <person name="Perlinska-Lenart U."/>
            <person name="Aleksandrzak-Piekarczyk T."/>
            <person name="Szatraj K."/>
            <person name="Zielenkiewicz U."/>
            <person name="Pilsyk S."/>
            <person name="Malc E."/>
            <person name="Mieczkowski P."/>
            <person name="Kruszewska J.S."/>
            <person name="Biernat P."/>
            <person name="Pawlowska J."/>
        </authorList>
    </citation>
    <scope>NUCLEOTIDE SEQUENCE</scope>
    <source>
        <strain evidence="3">WA0000017839</strain>
    </source>
</reference>
<organism evidence="3 4">
    <name type="scientific">Mucor saturninus</name>
    <dbReference type="NCBI Taxonomy" id="64648"/>
    <lineage>
        <taxon>Eukaryota</taxon>
        <taxon>Fungi</taxon>
        <taxon>Fungi incertae sedis</taxon>
        <taxon>Mucoromycota</taxon>
        <taxon>Mucoromycotina</taxon>
        <taxon>Mucoromycetes</taxon>
        <taxon>Mucorales</taxon>
        <taxon>Mucorineae</taxon>
        <taxon>Mucoraceae</taxon>
        <taxon>Mucor</taxon>
    </lineage>
</organism>
<dbReference type="GO" id="GO:0005778">
    <property type="term" value="C:peroxisomal membrane"/>
    <property type="evidence" value="ECO:0007669"/>
    <property type="project" value="InterPro"/>
</dbReference>
<dbReference type="PANTHER" id="PTHR28080">
    <property type="entry name" value="PEROXISOMAL BIOGENESIS FACTOR 3"/>
    <property type="match status" value="1"/>
</dbReference>
<dbReference type="InterPro" id="IPR006966">
    <property type="entry name" value="Peroxin-3"/>
</dbReference>
<comment type="caution">
    <text evidence="3">The sequence shown here is derived from an EMBL/GenBank/DDBJ whole genome shotgun (WGS) entry which is preliminary data.</text>
</comment>
<dbReference type="GO" id="GO:0045046">
    <property type="term" value="P:protein import into peroxisome membrane"/>
    <property type="evidence" value="ECO:0007669"/>
    <property type="project" value="TreeGrafter"/>
</dbReference>
<dbReference type="GO" id="GO:0030674">
    <property type="term" value="F:protein-macromolecule adaptor activity"/>
    <property type="evidence" value="ECO:0007669"/>
    <property type="project" value="TreeGrafter"/>
</dbReference>
<name>A0A8H7QVU9_9FUNG</name>
<dbReference type="Pfam" id="PF04882">
    <property type="entry name" value="Peroxin-3"/>
    <property type="match status" value="1"/>
</dbReference>
<evidence type="ECO:0000313" key="3">
    <source>
        <dbReference type="EMBL" id="KAG2199668.1"/>
    </source>
</evidence>
<dbReference type="AlphaFoldDB" id="A0A8H7QVU9"/>
<keyword evidence="4" id="KW-1185">Reference proteome</keyword>
<dbReference type="PANTHER" id="PTHR28080:SF1">
    <property type="entry name" value="PEROXISOMAL BIOGENESIS FACTOR 3"/>
    <property type="match status" value="1"/>
</dbReference>
<dbReference type="OrthoDB" id="45930at2759"/>
<sequence length="454" mass="51874">MTIYTSLKDYVKRHRNGLLITATIAGGSYFAGKYATSKIKSISEKSTAERLAKENLKRRFQQNQNDCVFTVLSLLPTLGDQILHEMNIEEGWAKLQETRRLEKIETRLRKEREMAASAREEQEAQTKEVSESVVMVDHQDEEHKGDKEQKHGENSTGLDASVNSLSTSFVAEQDHPLPAGILTKKEKNLLWDEIKTMSRFTYIWSVSVLNKSEPTIRLQQEGAEPDVGFLDPHIERMFLSASWWLLHRGWKAIAERVSEAVNEIVSEYVNIPIKGFLDYQDAEKLVSKLRKRIEFDQDGQPISYRQYMLPDTREEELEFLRGAGFEDYPEDETSTISLKKLLDETRDFIDSPDFHPVLSSCLDEVFAIFDHHAFGKTLLHEPMTSGIQEITNAEALHLEQGKKVILANLLPTISRQAHLIIAGNEYLNAFAYIKELQAFSALIYTQYGDEPNSA</sequence>
<proteinExistence type="predicted"/>
<evidence type="ECO:0000256" key="1">
    <source>
        <dbReference type="SAM" id="Coils"/>
    </source>
</evidence>
<evidence type="ECO:0008006" key="5">
    <source>
        <dbReference type="Google" id="ProtNLM"/>
    </source>
</evidence>
<evidence type="ECO:0000256" key="2">
    <source>
        <dbReference type="SAM" id="MobiDB-lite"/>
    </source>
</evidence>
<gene>
    <name evidence="3" type="ORF">INT47_005193</name>
</gene>
<evidence type="ECO:0000313" key="4">
    <source>
        <dbReference type="Proteomes" id="UP000603453"/>
    </source>
</evidence>